<organism evidence="3 6">
    <name type="scientific">Corynebacterium striatum</name>
    <dbReference type="NCBI Taxonomy" id="43770"/>
    <lineage>
        <taxon>Bacteria</taxon>
        <taxon>Bacillati</taxon>
        <taxon>Actinomycetota</taxon>
        <taxon>Actinomycetes</taxon>
        <taxon>Mycobacteriales</taxon>
        <taxon>Corynebacteriaceae</taxon>
        <taxon>Corynebacterium</taxon>
    </lineage>
</organism>
<evidence type="ECO:0000313" key="3">
    <source>
        <dbReference type="EMBL" id="GEA42466.1"/>
    </source>
</evidence>
<dbReference type="EMBL" id="CP024932">
    <property type="protein sequence ID" value="ATZ08997.1"/>
    <property type="molecule type" value="Genomic_DNA"/>
</dbReference>
<accession>A0AAQ1Z667</accession>
<dbReference type="Proteomes" id="UP000231994">
    <property type="component" value="Chromosome"/>
</dbReference>
<evidence type="ECO:0000313" key="5">
    <source>
        <dbReference type="Proteomes" id="UP000231994"/>
    </source>
</evidence>
<keyword evidence="7" id="KW-1185">Reference proteome</keyword>
<dbReference type="Proteomes" id="UP000315234">
    <property type="component" value="Unassembled WGS sequence"/>
</dbReference>
<dbReference type="GO" id="GO:0016491">
    <property type="term" value="F:oxidoreductase activity"/>
    <property type="evidence" value="ECO:0007669"/>
    <property type="project" value="InterPro"/>
</dbReference>
<evidence type="ECO:0000313" key="7">
    <source>
        <dbReference type="Proteomes" id="UP000595757"/>
    </source>
</evidence>
<feature type="domain" description="Nitroreductase" evidence="1">
    <location>
        <begin position="11"/>
        <end position="44"/>
    </location>
</feature>
<reference evidence="3 6" key="2">
    <citation type="submission" date="2019-06" db="EMBL/GenBank/DDBJ databases">
        <title>Draft genome sequence of Corynebacterium striatum NBRC 15291.</title>
        <authorList>
            <person name="Miura T."/>
            <person name="Furukawa M."/>
            <person name="Shimamura M."/>
            <person name="Ohyama Y."/>
            <person name="Yamazoe A."/>
            <person name="Kawasaki H."/>
        </authorList>
    </citation>
    <scope>NUCLEOTIDE SEQUENCE [LARGE SCALE GENOMIC DNA]</scope>
    <source>
        <strain evidence="3 6">NBRC 15291</strain>
    </source>
</reference>
<reference evidence="4 7" key="3">
    <citation type="submission" date="2021-01" db="EMBL/GenBank/DDBJ databases">
        <title>FDA dAtabase for Regulatory Grade micrObial Sequences (FDA-ARGOS): Supporting development and validation of Infectious Disease Dx tests.</title>
        <authorList>
            <person name="Sproer C."/>
            <person name="Gronow S."/>
            <person name="Severitt S."/>
            <person name="Schroder I."/>
            <person name="Tallon L."/>
            <person name="Sadzewicz L."/>
            <person name="Zhao X."/>
            <person name="Boylan J."/>
            <person name="Ott S."/>
            <person name="Bowen H."/>
            <person name="Vavikolanu K."/>
            <person name="Mehta A."/>
            <person name="Aluvathingal J."/>
            <person name="Nadendla S."/>
            <person name="Lowell S."/>
            <person name="Myers T."/>
            <person name="Yan Y."/>
            <person name="Sichtig H."/>
        </authorList>
    </citation>
    <scope>NUCLEOTIDE SEQUENCE [LARGE SCALE GENOMIC DNA]</scope>
    <source>
        <strain evidence="4 7">FDAARGOS_1115</strain>
    </source>
</reference>
<dbReference type="InterPro" id="IPR029479">
    <property type="entry name" value="Nitroreductase"/>
</dbReference>
<dbReference type="Gene3D" id="3.40.109.10">
    <property type="entry name" value="NADH Oxidase"/>
    <property type="match status" value="1"/>
</dbReference>
<dbReference type="EMBL" id="CP068158">
    <property type="protein sequence ID" value="QQU75943.1"/>
    <property type="molecule type" value="Genomic_DNA"/>
</dbReference>
<dbReference type="GeneID" id="72411775"/>
<sequence length="68" mass="7374">MTSSNNYSEFIRSRHSARAYLPESIPAEVIEQVLIDAQSAPSSSIFNVEPGHADLSESVTLPGIDVEL</sequence>
<dbReference type="SUPFAM" id="SSF55469">
    <property type="entry name" value="FMN-dependent nitroreductase-like"/>
    <property type="match status" value="1"/>
</dbReference>
<protein>
    <submittedName>
        <fullName evidence="4">Nitroreductase family protein</fullName>
    </submittedName>
</protein>
<name>A0AAQ1Z667_CORST</name>
<dbReference type="Pfam" id="PF00881">
    <property type="entry name" value="Nitroreductase"/>
    <property type="match status" value="1"/>
</dbReference>
<dbReference type="InterPro" id="IPR000415">
    <property type="entry name" value="Nitroreductase-like"/>
</dbReference>
<dbReference type="Proteomes" id="UP000595757">
    <property type="component" value="Chromosome"/>
</dbReference>
<gene>
    <name evidence="2" type="ORF">A9D01_09790</name>
    <name evidence="3" type="ORF">Cst04h_06360</name>
    <name evidence="4" type="ORF">I6I72_07225</name>
</gene>
<proteinExistence type="predicted"/>
<dbReference type="EMBL" id="BJLD01000001">
    <property type="protein sequence ID" value="GEA42466.1"/>
    <property type="molecule type" value="Genomic_DNA"/>
</dbReference>
<evidence type="ECO:0000259" key="1">
    <source>
        <dbReference type="Pfam" id="PF00881"/>
    </source>
</evidence>
<evidence type="ECO:0000313" key="2">
    <source>
        <dbReference type="EMBL" id="ATZ08997.1"/>
    </source>
</evidence>
<dbReference type="RefSeq" id="WP_005530682.1">
    <property type="nucleotide sequence ID" value="NZ_BJLD01000001.1"/>
</dbReference>
<evidence type="ECO:0000313" key="4">
    <source>
        <dbReference type="EMBL" id="QQU75943.1"/>
    </source>
</evidence>
<dbReference type="AlphaFoldDB" id="A0AAQ1Z667"/>
<reference evidence="2 5" key="1">
    <citation type="submission" date="2017-11" db="EMBL/GenBank/DDBJ databases">
        <title>Whole genome sequencing of cultured pathogen.</title>
        <authorList>
            <person name="Hoffmann M."/>
            <person name="Sanchez M."/>
            <person name="Timme R."/>
            <person name="Nudel K."/>
            <person name="Bry L."/>
        </authorList>
    </citation>
    <scope>NUCLEOTIDE SEQUENCE [LARGE SCALE GENOMIC DNA]</scope>
    <source>
        <strain evidence="2 5">216</strain>
    </source>
</reference>
<evidence type="ECO:0000313" key="6">
    <source>
        <dbReference type="Proteomes" id="UP000315234"/>
    </source>
</evidence>